<name>A0ABD4JIR4_9BACT</name>
<sequence length="183" mass="19982">MSLLPKHKSKFDKRLDEFFGEQLAGLDLGVINTLADSCPAGLLPILAASFDVNIQNLGEVAARGLIKKSFEIHHKNGTAWAVREVVKAYDAGALIIEGNLSQKYNAKLKHDGVRRYGSNTHWAEFSILASKPLSIETAKQLKAKALSVAAVRCVLASIDSTHGGATYDGNIKYDNKFNHGEYR</sequence>
<accession>A0ABD4JIR4</accession>
<evidence type="ECO:0000313" key="1">
    <source>
        <dbReference type="EMBL" id="MBE2986656.1"/>
    </source>
</evidence>
<dbReference type="Proteomes" id="UP001318760">
    <property type="component" value="Unassembled WGS sequence"/>
</dbReference>
<dbReference type="InterPro" id="IPR006521">
    <property type="entry name" value="Tail_protein_I"/>
</dbReference>
<comment type="caution">
    <text evidence="1">The sequence shown here is derived from an EMBL/GenBank/DDBJ whole genome shotgun (WGS) entry which is preliminary data.</text>
</comment>
<reference evidence="1 2" key="1">
    <citation type="submission" date="2020-10" db="EMBL/GenBank/DDBJ databases">
        <title>Campylobacter californiensis sp. nov. isolated from cattle and feral swine in California.</title>
        <authorList>
            <person name="Miller W.G."/>
        </authorList>
    </citation>
    <scope>NUCLEOTIDE SEQUENCE [LARGE SCALE GENOMIC DNA]</scope>
    <source>
        <strain evidence="1 2">RM12919</strain>
    </source>
</reference>
<dbReference type="EMBL" id="JADBHS010000009">
    <property type="protein sequence ID" value="MBE2986656.1"/>
    <property type="molecule type" value="Genomic_DNA"/>
</dbReference>
<organism evidence="1 2">
    <name type="scientific">Campylobacter californiensis</name>
    <dbReference type="NCBI Taxonomy" id="1032243"/>
    <lineage>
        <taxon>Bacteria</taxon>
        <taxon>Pseudomonadati</taxon>
        <taxon>Campylobacterota</taxon>
        <taxon>Epsilonproteobacteria</taxon>
        <taxon>Campylobacterales</taxon>
        <taxon>Campylobacteraceae</taxon>
        <taxon>Campylobacter</taxon>
    </lineage>
</organism>
<protein>
    <submittedName>
        <fullName evidence="1">Phage tail protein</fullName>
    </submittedName>
</protein>
<proteinExistence type="predicted"/>
<gene>
    <name evidence="1" type="ORF">CCAL12919_05850</name>
</gene>
<dbReference type="Pfam" id="PF09684">
    <property type="entry name" value="Tail_P2_I"/>
    <property type="match status" value="1"/>
</dbReference>
<evidence type="ECO:0000313" key="2">
    <source>
        <dbReference type="Proteomes" id="UP001318760"/>
    </source>
</evidence>
<dbReference type="AlphaFoldDB" id="A0ABD4JIR4"/>
<dbReference type="RefSeq" id="WP_336613624.1">
    <property type="nucleotide sequence ID" value="NZ_JADBHS010000009.1"/>
</dbReference>